<dbReference type="AlphaFoldDB" id="M2YBF6"/>
<dbReference type="Proteomes" id="UP000009877">
    <property type="component" value="Unassembled WGS sequence"/>
</dbReference>
<evidence type="ECO:0000313" key="3">
    <source>
        <dbReference type="Proteomes" id="UP000009877"/>
    </source>
</evidence>
<protein>
    <submittedName>
        <fullName evidence="2">Uncharacterized protein</fullName>
    </submittedName>
</protein>
<evidence type="ECO:0000313" key="2">
    <source>
        <dbReference type="EMBL" id="EME35949.1"/>
    </source>
</evidence>
<reference evidence="2 3" key="1">
    <citation type="journal article" date="2014" name="Genome Announc.">
        <title>Draft Genome Sequence of Kocuria palustris PEL.</title>
        <authorList>
            <person name="Sharma G."/>
            <person name="Khatri I."/>
            <person name="Subramanian S."/>
        </authorList>
    </citation>
    <scope>NUCLEOTIDE SEQUENCE [LARGE SCALE GENOMIC DNA]</scope>
    <source>
        <strain evidence="2 3">PEL</strain>
    </source>
</reference>
<keyword evidence="3" id="KW-1185">Reference proteome</keyword>
<gene>
    <name evidence="2" type="ORF">C884_00950</name>
</gene>
<feature type="region of interest" description="Disordered" evidence="1">
    <location>
        <begin position="1"/>
        <end position="27"/>
    </location>
</feature>
<dbReference type="RefSeq" id="WP_006215379.1">
    <property type="nucleotide sequence ID" value="NZ_ANHZ02000019.1"/>
</dbReference>
<accession>M2YBF6</accession>
<name>M2YBF6_9MICC</name>
<organism evidence="2 3">
    <name type="scientific">Kocuria palustris PEL</name>
    <dbReference type="NCBI Taxonomy" id="1236550"/>
    <lineage>
        <taxon>Bacteria</taxon>
        <taxon>Bacillati</taxon>
        <taxon>Actinomycetota</taxon>
        <taxon>Actinomycetes</taxon>
        <taxon>Micrococcales</taxon>
        <taxon>Micrococcaceae</taxon>
        <taxon>Kocuria</taxon>
    </lineage>
</organism>
<sequence>MSQTEAPQGSAPEKAGAIERATGTSWPEWRRIMADGGAADADHAGLARIALAAMGERVENPGWWAQSVAVAYEQDTGRRVKGQVADGTFQVSATRTLPGTMDEVFEAWLARAQELTEIDGTEIVDGPRETGTAKRRHWRIGLADGTRAVVSAEAKGQGRAFLTATHTKLPSIEQLERWRAAWKDQLAGL</sequence>
<dbReference type="STRING" id="71999.KPaMU14_00285"/>
<dbReference type="EMBL" id="ANHZ02000019">
    <property type="protein sequence ID" value="EME35949.1"/>
    <property type="molecule type" value="Genomic_DNA"/>
</dbReference>
<evidence type="ECO:0000256" key="1">
    <source>
        <dbReference type="SAM" id="MobiDB-lite"/>
    </source>
</evidence>
<comment type="caution">
    <text evidence="2">The sequence shown here is derived from an EMBL/GenBank/DDBJ whole genome shotgun (WGS) entry which is preliminary data.</text>
</comment>
<proteinExistence type="predicted"/>